<organism evidence="1">
    <name type="scientific">Siphoviridae sp. ctWT735</name>
    <dbReference type="NCBI Taxonomy" id="2825538"/>
    <lineage>
        <taxon>Viruses</taxon>
        <taxon>Duplodnaviria</taxon>
        <taxon>Heunggongvirae</taxon>
        <taxon>Uroviricota</taxon>
        <taxon>Caudoviricetes</taxon>
    </lineage>
</organism>
<name>A0A8S5TU75_9CAUD</name>
<protein>
    <submittedName>
        <fullName evidence="1">Uncharacterized protein</fullName>
    </submittedName>
</protein>
<proteinExistence type="predicted"/>
<accession>A0A8S5TU75</accession>
<sequence length="100" mass="11707">MGCFNSEDVMRMGYFDFIGLLRILKEKGYELDLYSGDRDEVHIKLTDWDRDTGCAFNVKQIVSLNSIERYRCGPNYALCNIFLKLMEQLDRRRVGDLNGK</sequence>
<dbReference type="EMBL" id="BK015930">
    <property type="protein sequence ID" value="DAF85761.1"/>
    <property type="molecule type" value="Genomic_DNA"/>
</dbReference>
<evidence type="ECO:0000313" key="1">
    <source>
        <dbReference type="EMBL" id="DAF85761.1"/>
    </source>
</evidence>
<reference evidence="1" key="1">
    <citation type="journal article" date="2021" name="Proc. Natl. Acad. Sci. U.S.A.">
        <title>A Catalog of Tens of Thousands of Viruses from Human Metagenomes Reveals Hidden Associations with Chronic Diseases.</title>
        <authorList>
            <person name="Tisza M.J."/>
            <person name="Buck C.B."/>
        </authorList>
    </citation>
    <scope>NUCLEOTIDE SEQUENCE</scope>
    <source>
        <strain evidence="1">CtWT735</strain>
    </source>
</reference>